<dbReference type="InterPro" id="IPR016181">
    <property type="entry name" value="Acyl_CoA_acyltransferase"/>
</dbReference>
<dbReference type="Proteomes" id="UP000612282">
    <property type="component" value="Unassembled WGS sequence"/>
</dbReference>
<protein>
    <submittedName>
        <fullName evidence="2">N-acetyltransferase</fullName>
    </submittedName>
</protein>
<dbReference type="PROSITE" id="PS51186">
    <property type="entry name" value="GNAT"/>
    <property type="match status" value="1"/>
</dbReference>
<dbReference type="Pfam" id="PF00583">
    <property type="entry name" value="Acetyltransf_1"/>
    <property type="match status" value="1"/>
</dbReference>
<proteinExistence type="predicted"/>
<dbReference type="CDD" id="cd04301">
    <property type="entry name" value="NAT_SF"/>
    <property type="match status" value="1"/>
</dbReference>
<dbReference type="Gene3D" id="3.40.630.30">
    <property type="match status" value="1"/>
</dbReference>
<comment type="caution">
    <text evidence="2">The sequence shown here is derived from an EMBL/GenBank/DDBJ whole genome shotgun (WGS) entry which is preliminary data.</text>
</comment>
<dbReference type="PANTHER" id="PTHR43233:SF1">
    <property type="entry name" value="FAMILY N-ACETYLTRANSFERASE, PUTATIVE (AFU_ORTHOLOGUE AFUA_6G03350)-RELATED"/>
    <property type="match status" value="1"/>
</dbReference>
<dbReference type="InterPro" id="IPR053144">
    <property type="entry name" value="Acetyltransferase_Butenolide"/>
</dbReference>
<organism evidence="2 3">
    <name type="scientific">Actinoplanes couchii</name>
    <dbReference type="NCBI Taxonomy" id="403638"/>
    <lineage>
        <taxon>Bacteria</taxon>
        <taxon>Bacillati</taxon>
        <taxon>Actinomycetota</taxon>
        <taxon>Actinomycetes</taxon>
        <taxon>Micromonosporales</taxon>
        <taxon>Micromonosporaceae</taxon>
        <taxon>Actinoplanes</taxon>
    </lineage>
</organism>
<dbReference type="RefSeq" id="WP_239145354.1">
    <property type="nucleotide sequence ID" value="NZ_BAAAQE010000027.1"/>
</dbReference>
<dbReference type="InterPro" id="IPR000182">
    <property type="entry name" value="GNAT_dom"/>
</dbReference>
<evidence type="ECO:0000313" key="3">
    <source>
        <dbReference type="Proteomes" id="UP000612282"/>
    </source>
</evidence>
<dbReference type="EMBL" id="BOMG01000056">
    <property type="protein sequence ID" value="GID56203.1"/>
    <property type="molecule type" value="Genomic_DNA"/>
</dbReference>
<evidence type="ECO:0000259" key="1">
    <source>
        <dbReference type="PROSITE" id="PS51186"/>
    </source>
</evidence>
<gene>
    <name evidence="2" type="ORF">Aco03nite_046070</name>
</gene>
<feature type="domain" description="N-acetyltransferase" evidence="1">
    <location>
        <begin position="10"/>
        <end position="161"/>
    </location>
</feature>
<name>A0ABQ3XCF6_9ACTN</name>
<reference evidence="2 3" key="1">
    <citation type="submission" date="2021-01" db="EMBL/GenBank/DDBJ databases">
        <title>Whole genome shotgun sequence of Actinoplanes couchii NBRC 106145.</title>
        <authorList>
            <person name="Komaki H."/>
            <person name="Tamura T."/>
        </authorList>
    </citation>
    <scope>NUCLEOTIDE SEQUENCE [LARGE SCALE GENOMIC DNA]</scope>
    <source>
        <strain evidence="2 3">NBRC 106145</strain>
    </source>
</reference>
<keyword evidence="3" id="KW-1185">Reference proteome</keyword>
<sequence length="161" mass="18072">MEDLERDGYVLSADPKRVDFARVHRWLSEESYWAAGRPYDLVARSIDGSVPYSVFTSPTASTDPAQPAEQVAFARAVTDGATFAWICDVFVDADHRGHGLGKWMIDTILADLSERGIQRFLLATRDAHDVYRRSGFTELVGANRYMEIDHRPTRNAILGLP</sequence>
<dbReference type="PANTHER" id="PTHR43233">
    <property type="entry name" value="FAMILY N-ACETYLTRANSFERASE, PUTATIVE (AFU_ORTHOLOGUE AFUA_6G03350)-RELATED"/>
    <property type="match status" value="1"/>
</dbReference>
<dbReference type="SUPFAM" id="SSF55729">
    <property type="entry name" value="Acyl-CoA N-acyltransferases (Nat)"/>
    <property type="match status" value="1"/>
</dbReference>
<evidence type="ECO:0000313" key="2">
    <source>
        <dbReference type="EMBL" id="GID56203.1"/>
    </source>
</evidence>
<accession>A0ABQ3XCF6</accession>